<evidence type="ECO:0000313" key="2">
    <source>
        <dbReference type="Proteomes" id="UP000034166"/>
    </source>
</evidence>
<accession>A0A0M2SQY3</accession>
<organism evidence="1 2">
    <name type="scientific">Mesobacillus campisalis</name>
    <dbReference type="NCBI Taxonomy" id="1408103"/>
    <lineage>
        <taxon>Bacteria</taxon>
        <taxon>Bacillati</taxon>
        <taxon>Bacillota</taxon>
        <taxon>Bacilli</taxon>
        <taxon>Bacillales</taxon>
        <taxon>Bacillaceae</taxon>
        <taxon>Mesobacillus</taxon>
    </lineage>
</organism>
<proteinExistence type="predicted"/>
<keyword evidence="2" id="KW-1185">Reference proteome</keyword>
<dbReference type="PATRIC" id="fig|1408103.3.peg.4707"/>
<dbReference type="EMBL" id="LAYY01000044">
    <property type="protein sequence ID" value="KKK36081.1"/>
    <property type="molecule type" value="Genomic_DNA"/>
</dbReference>
<dbReference type="AlphaFoldDB" id="A0A0M2SQY3"/>
<gene>
    <name evidence="1" type="ORF">WQ57_21400</name>
</gene>
<dbReference type="Proteomes" id="UP000034166">
    <property type="component" value="Unassembled WGS sequence"/>
</dbReference>
<protein>
    <submittedName>
        <fullName evidence="1">Uncharacterized protein</fullName>
    </submittedName>
</protein>
<evidence type="ECO:0000313" key="1">
    <source>
        <dbReference type="EMBL" id="KKK36081.1"/>
    </source>
</evidence>
<reference evidence="1 2" key="1">
    <citation type="submission" date="2015-04" db="EMBL/GenBank/DDBJ databases">
        <title>Taxonomic description and genome sequence of Bacillus campisalis sp. nov., a novel member of the genus Bacillus isolated from solar saltern.</title>
        <authorList>
            <person name="Mathan Kumar R."/>
            <person name="Kaur G."/>
            <person name="Kumar A."/>
            <person name="Singh N.K."/>
            <person name="Kaur N."/>
            <person name="Kumar N."/>
            <person name="Mayilraj S."/>
        </authorList>
    </citation>
    <scope>NUCLEOTIDE SEQUENCE [LARGE SCALE GENOMIC DNA]</scope>
    <source>
        <strain evidence="1 2">SA2-6</strain>
    </source>
</reference>
<name>A0A0M2SQY3_9BACI</name>
<comment type="caution">
    <text evidence="1">The sequence shown here is derived from an EMBL/GenBank/DDBJ whole genome shotgun (WGS) entry which is preliminary data.</text>
</comment>
<sequence>MQNPFHYQLGSGDFQSQQLKHHTMTTVGTAVKYGLQEAKVTSYQHAMLEVAAISFLMGKGYNFQTARQIVESWEVNEKFYR</sequence>